<evidence type="ECO:0000313" key="2">
    <source>
        <dbReference type="EMBL" id="GAG84549.1"/>
    </source>
</evidence>
<name>X1APB7_9ZZZZ</name>
<dbReference type="SUPFAM" id="SSF56436">
    <property type="entry name" value="C-type lectin-like"/>
    <property type="match status" value="1"/>
</dbReference>
<organism evidence="2">
    <name type="scientific">marine sediment metagenome</name>
    <dbReference type="NCBI Taxonomy" id="412755"/>
    <lineage>
        <taxon>unclassified sequences</taxon>
        <taxon>metagenomes</taxon>
        <taxon>ecological metagenomes</taxon>
    </lineage>
</organism>
<dbReference type="PANTHER" id="PTHR23150:SF19">
    <property type="entry name" value="FORMYLGLYCINE-GENERATING ENZYME"/>
    <property type="match status" value="1"/>
</dbReference>
<sequence length="121" mass="13163">MTFAQLSYLLASIAGALLVTAAGPDGAPNPPEGMVYVPAGPFIMGSNVGDTDESPQQIATTKAYFVDIVEVTNDEYKKLDPAWTFKEDRGHFPVIVTWNQATAYAKRAGKRLPTEVEWEKA</sequence>
<dbReference type="EMBL" id="BART01015445">
    <property type="protein sequence ID" value="GAG84549.1"/>
    <property type="molecule type" value="Genomic_DNA"/>
</dbReference>
<proteinExistence type="predicted"/>
<feature type="domain" description="Sulfatase-modifying factor enzyme-like" evidence="1">
    <location>
        <begin position="88"/>
        <end position="121"/>
    </location>
</feature>
<dbReference type="Gene3D" id="3.90.1580.10">
    <property type="entry name" value="paralog of FGE (formylglycine-generating enzyme)"/>
    <property type="match status" value="1"/>
</dbReference>
<gene>
    <name evidence="2" type="ORF">S01H4_29987</name>
</gene>
<dbReference type="InterPro" id="IPR051043">
    <property type="entry name" value="Sulfatase_Mod_Factor_Kinase"/>
</dbReference>
<reference evidence="2" key="1">
    <citation type="journal article" date="2014" name="Front. Microbiol.">
        <title>High frequency of phylogenetically diverse reductive dehalogenase-homologous genes in deep subseafloor sedimentary metagenomes.</title>
        <authorList>
            <person name="Kawai M."/>
            <person name="Futagami T."/>
            <person name="Toyoda A."/>
            <person name="Takaki Y."/>
            <person name="Nishi S."/>
            <person name="Hori S."/>
            <person name="Arai W."/>
            <person name="Tsubouchi T."/>
            <person name="Morono Y."/>
            <person name="Uchiyama I."/>
            <person name="Ito T."/>
            <person name="Fujiyama A."/>
            <person name="Inagaki F."/>
            <person name="Takami H."/>
        </authorList>
    </citation>
    <scope>NUCLEOTIDE SEQUENCE</scope>
    <source>
        <strain evidence="2">Expedition CK06-06</strain>
    </source>
</reference>
<feature type="domain" description="Sulfatase-modifying factor enzyme-like" evidence="1">
    <location>
        <begin position="32"/>
        <end position="78"/>
    </location>
</feature>
<protein>
    <recommendedName>
        <fullName evidence="1">Sulfatase-modifying factor enzyme-like domain-containing protein</fullName>
    </recommendedName>
</protein>
<dbReference type="GO" id="GO:0120147">
    <property type="term" value="F:formylglycine-generating oxidase activity"/>
    <property type="evidence" value="ECO:0007669"/>
    <property type="project" value="TreeGrafter"/>
</dbReference>
<accession>X1APB7</accession>
<comment type="caution">
    <text evidence="2">The sequence shown here is derived from an EMBL/GenBank/DDBJ whole genome shotgun (WGS) entry which is preliminary data.</text>
</comment>
<dbReference type="InterPro" id="IPR016187">
    <property type="entry name" value="CTDL_fold"/>
</dbReference>
<evidence type="ECO:0000259" key="1">
    <source>
        <dbReference type="Pfam" id="PF03781"/>
    </source>
</evidence>
<dbReference type="AlphaFoldDB" id="X1APB7"/>
<dbReference type="InterPro" id="IPR005532">
    <property type="entry name" value="SUMF_dom"/>
</dbReference>
<feature type="non-terminal residue" evidence="2">
    <location>
        <position position="121"/>
    </location>
</feature>
<dbReference type="Pfam" id="PF03781">
    <property type="entry name" value="FGE-sulfatase"/>
    <property type="match status" value="2"/>
</dbReference>
<dbReference type="PANTHER" id="PTHR23150">
    <property type="entry name" value="SULFATASE MODIFYING FACTOR 1, 2"/>
    <property type="match status" value="1"/>
</dbReference>
<dbReference type="InterPro" id="IPR042095">
    <property type="entry name" value="SUMF_sf"/>
</dbReference>